<feature type="transmembrane region" description="Helical" evidence="1">
    <location>
        <begin position="267"/>
        <end position="288"/>
    </location>
</feature>
<dbReference type="GO" id="GO:0009247">
    <property type="term" value="P:glycolipid biosynthetic process"/>
    <property type="evidence" value="ECO:0007669"/>
    <property type="project" value="TreeGrafter"/>
</dbReference>
<protein>
    <recommendedName>
        <fullName evidence="2">Saccharopine dehydrogenase NADP binding domain-containing protein</fullName>
    </recommendedName>
</protein>
<dbReference type="PANTHER" id="PTHR12286:SF5">
    <property type="entry name" value="SACCHAROPINE DEHYDROGENASE-LIKE OXIDOREDUCTASE"/>
    <property type="match status" value="1"/>
</dbReference>
<dbReference type="Gene3D" id="3.40.50.720">
    <property type="entry name" value="NAD(P)-binding Rossmann-like Domain"/>
    <property type="match status" value="1"/>
</dbReference>
<dbReference type="PANTHER" id="PTHR12286">
    <property type="entry name" value="SACCHAROPINE DEHYDROGENASE-LIKE OXIDOREDUCTASE"/>
    <property type="match status" value="1"/>
</dbReference>
<proteinExistence type="predicted"/>
<dbReference type="InterPro" id="IPR036291">
    <property type="entry name" value="NAD(P)-bd_dom_sf"/>
</dbReference>
<evidence type="ECO:0000259" key="2">
    <source>
        <dbReference type="Pfam" id="PF03435"/>
    </source>
</evidence>
<evidence type="ECO:0000313" key="3">
    <source>
        <dbReference type="EMBL" id="SUZ63353.1"/>
    </source>
</evidence>
<dbReference type="EMBL" id="UINC01000914">
    <property type="protein sequence ID" value="SUZ63353.1"/>
    <property type="molecule type" value="Genomic_DNA"/>
</dbReference>
<sequence>MSKDLDIVIYGATGFTGKLCVKYLTEKAKDLNWAIAGRDRTRLSQVAIRYYPKIERLVADGDDEEALDLITKRTKVIISTAGPFHRYGSKLVASCVKNSTHYVDITGETFWIKEMIDKHHSEAVTKGVRIIPSCGYDSLPSDLGVFFAAKMLQKPIKRVESFHTGQGGASGGTIETGFSMGDLNLGKQMQDPFLLNPEDSVTPEQRSLSSDKVKIRKNNLIDAWTGRFIMATMNTRVVRRSAALLEARQETYGVDFTYQEHAFYQKYLNAFLVSFGTIFSMIIIATPLRKLVRRFLPKPGEGPSEETMRKGFFDCLYTAEAEDGSINIFRMHGKGDPGYRVTSKFVCESALTLIHSEDDLPGGKDYGGLLTPASGLGQPLIERLSKAGIFFEGPLDKPT</sequence>
<keyword evidence="1" id="KW-0812">Transmembrane</keyword>
<organism evidence="3">
    <name type="scientific">marine metagenome</name>
    <dbReference type="NCBI Taxonomy" id="408172"/>
    <lineage>
        <taxon>unclassified sequences</taxon>
        <taxon>metagenomes</taxon>
        <taxon>ecological metagenomes</taxon>
    </lineage>
</organism>
<dbReference type="SUPFAM" id="SSF51735">
    <property type="entry name" value="NAD(P)-binding Rossmann-fold domains"/>
    <property type="match status" value="1"/>
</dbReference>
<dbReference type="InterPro" id="IPR051276">
    <property type="entry name" value="Saccharopine_DH-like_oxidrdct"/>
</dbReference>
<name>A0A381PCZ9_9ZZZZ</name>
<feature type="domain" description="Saccharopine dehydrogenase NADP binding" evidence="2">
    <location>
        <begin position="7"/>
        <end position="131"/>
    </location>
</feature>
<reference evidence="3" key="1">
    <citation type="submission" date="2018-05" db="EMBL/GenBank/DDBJ databases">
        <authorList>
            <person name="Lanie J.A."/>
            <person name="Ng W.-L."/>
            <person name="Kazmierczak K.M."/>
            <person name="Andrzejewski T.M."/>
            <person name="Davidsen T.M."/>
            <person name="Wayne K.J."/>
            <person name="Tettelin H."/>
            <person name="Glass J.I."/>
            <person name="Rusch D."/>
            <person name="Podicherti R."/>
            <person name="Tsui H.-C.T."/>
            <person name="Winkler M.E."/>
        </authorList>
    </citation>
    <scope>NUCLEOTIDE SEQUENCE</scope>
</reference>
<gene>
    <name evidence="3" type="ORF">METZ01_LOCUS16207</name>
</gene>
<evidence type="ECO:0000256" key="1">
    <source>
        <dbReference type="SAM" id="Phobius"/>
    </source>
</evidence>
<keyword evidence="1" id="KW-0472">Membrane</keyword>
<dbReference type="Pfam" id="PF03435">
    <property type="entry name" value="Sacchrp_dh_NADP"/>
    <property type="match status" value="1"/>
</dbReference>
<dbReference type="GO" id="GO:0005886">
    <property type="term" value="C:plasma membrane"/>
    <property type="evidence" value="ECO:0007669"/>
    <property type="project" value="TreeGrafter"/>
</dbReference>
<accession>A0A381PCZ9</accession>
<keyword evidence="1" id="KW-1133">Transmembrane helix</keyword>
<dbReference type="AlphaFoldDB" id="A0A381PCZ9"/>
<dbReference type="InterPro" id="IPR005097">
    <property type="entry name" value="Sacchrp_dh_NADP-bd"/>
</dbReference>